<evidence type="ECO:0000313" key="2">
    <source>
        <dbReference type="Proteomes" id="UP001186974"/>
    </source>
</evidence>
<dbReference type="EMBL" id="JAWDJW010006334">
    <property type="protein sequence ID" value="KAK3065612.1"/>
    <property type="molecule type" value="Genomic_DNA"/>
</dbReference>
<dbReference type="Proteomes" id="UP001186974">
    <property type="component" value="Unassembled WGS sequence"/>
</dbReference>
<reference evidence="1" key="1">
    <citation type="submission" date="2024-09" db="EMBL/GenBank/DDBJ databases">
        <title>Black Yeasts Isolated from many extreme environments.</title>
        <authorList>
            <person name="Coleine C."/>
            <person name="Stajich J.E."/>
            <person name="Selbmann L."/>
        </authorList>
    </citation>
    <scope>NUCLEOTIDE SEQUENCE</scope>
    <source>
        <strain evidence="1">CCFEE 5737</strain>
    </source>
</reference>
<protein>
    <submittedName>
        <fullName evidence="1">Uncharacterized protein</fullName>
    </submittedName>
</protein>
<proteinExistence type="predicted"/>
<sequence length="164" mass="17960">MTQSRPGELFSFYTYSTTSATIAQQQQQIMADKGTQEQAKQSTIQYLKAWGENPLPATLLATCITALHFRPAQPLPLTFPPILLASTYANLSGYKIDSAGITAAWSGLYLLLAQRRKQKLVSKFGARGLVRGATLGLCVVNLVGGGLAYTFGDRKKEDREWGRD</sequence>
<name>A0ACC3DDU0_9PEZI</name>
<accession>A0ACC3DDU0</accession>
<organism evidence="1 2">
    <name type="scientific">Coniosporium uncinatum</name>
    <dbReference type="NCBI Taxonomy" id="93489"/>
    <lineage>
        <taxon>Eukaryota</taxon>
        <taxon>Fungi</taxon>
        <taxon>Dikarya</taxon>
        <taxon>Ascomycota</taxon>
        <taxon>Pezizomycotina</taxon>
        <taxon>Dothideomycetes</taxon>
        <taxon>Dothideomycetes incertae sedis</taxon>
        <taxon>Coniosporium</taxon>
    </lineage>
</organism>
<evidence type="ECO:0000313" key="1">
    <source>
        <dbReference type="EMBL" id="KAK3065612.1"/>
    </source>
</evidence>
<comment type="caution">
    <text evidence="1">The sequence shown here is derived from an EMBL/GenBank/DDBJ whole genome shotgun (WGS) entry which is preliminary data.</text>
</comment>
<gene>
    <name evidence="1" type="ORF">LTS18_000089</name>
</gene>
<keyword evidence="2" id="KW-1185">Reference proteome</keyword>